<dbReference type="InParanoid" id="A0A1Q3CJS2"/>
<proteinExistence type="predicted"/>
<dbReference type="OrthoDB" id="1918246at2759"/>
<dbReference type="EMBL" id="BDDD01002157">
    <property type="protein sequence ID" value="GAV80321.1"/>
    <property type="molecule type" value="Genomic_DNA"/>
</dbReference>
<organism evidence="1 2">
    <name type="scientific">Cephalotus follicularis</name>
    <name type="common">Albany pitcher plant</name>
    <dbReference type="NCBI Taxonomy" id="3775"/>
    <lineage>
        <taxon>Eukaryota</taxon>
        <taxon>Viridiplantae</taxon>
        <taxon>Streptophyta</taxon>
        <taxon>Embryophyta</taxon>
        <taxon>Tracheophyta</taxon>
        <taxon>Spermatophyta</taxon>
        <taxon>Magnoliopsida</taxon>
        <taxon>eudicotyledons</taxon>
        <taxon>Gunneridae</taxon>
        <taxon>Pentapetalae</taxon>
        <taxon>rosids</taxon>
        <taxon>fabids</taxon>
        <taxon>Oxalidales</taxon>
        <taxon>Cephalotaceae</taxon>
        <taxon>Cephalotus</taxon>
    </lineage>
</organism>
<name>A0A1Q3CJS2_CEPFO</name>
<dbReference type="PANTHER" id="PTHR31973:SF187">
    <property type="entry name" value="MUTATOR TRANSPOSASE MUDRA PROTEIN"/>
    <property type="match status" value="1"/>
</dbReference>
<dbReference type="Proteomes" id="UP000187406">
    <property type="component" value="Unassembled WGS sequence"/>
</dbReference>
<dbReference type="AlphaFoldDB" id="A0A1Q3CJS2"/>
<accession>A0A1Q3CJS2</accession>
<protein>
    <submittedName>
        <fullName evidence="1">Uncharacterized protein</fullName>
    </submittedName>
</protein>
<evidence type="ECO:0000313" key="1">
    <source>
        <dbReference type="EMBL" id="GAV80321.1"/>
    </source>
</evidence>
<comment type="caution">
    <text evidence="1">The sequence shown here is derived from an EMBL/GenBank/DDBJ whole genome shotgun (WGS) entry which is preliminary data.</text>
</comment>
<feature type="non-terminal residue" evidence="1">
    <location>
        <position position="1"/>
    </location>
</feature>
<dbReference type="PANTHER" id="PTHR31973">
    <property type="entry name" value="POLYPROTEIN, PUTATIVE-RELATED"/>
    <property type="match status" value="1"/>
</dbReference>
<evidence type="ECO:0000313" key="2">
    <source>
        <dbReference type="Proteomes" id="UP000187406"/>
    </source>
</evidence>
<keyword evidence="2" id="KW-1185">Reference proteome</keyword>
<gene>
    <name evidence="1" type="ORF">CFOL_v3_23782</name>
</gene>
<reference evidence="2" key="1">
    <citation type="submission" date="2016-04" db="EMBL/GenBank/DDBJ databases">
        <title>Cephalotus genome sequencing.</title>
        <authorList>
            <person name="Fukushima K."/>
            <person name="Hasebe M."/>
            <person name="Fang X."/>
        </authorList>
    </citation>
    <scope>NUCLEOTIDE SEQUENCE [LARGE SCALE GENOMIC DNA]</scope>
    <source>
        <strain evidence="2">cv. St1</strain>
    </source>
</reference>
<sequence length="124" mass="14641">KTPVRSYVIFNGYNVRFRQNQKWKVVCTYHDGSPWRMYASSSSNRPDDSTMVVRTLFNEHNCSRPSRNKNVKSHWLDKHYVDKVRICPKWKLGIVLKDLITEVSRSTTYRTRKKANDDIEGSNT</sequence>